<dbReference type="RefSeq" id="WP_275037370.1">
    <property type="nucleotide sequence ID" value="NZ_CP118718.1"/>
</dbReference>
<dbReference type="AlphaFoldDB" id="A0ABD7X1L9"/>
<accession>A0ABD7X1L9</accession>
<dbReference type="Proteomes" id="UP001220217">
    <property type="component" value="Chromosome"/>
</dbReference>
<proteinExistence type="predicted"/>
<protein>
    <submittedName>
        <fullName evidence="1">Uncharacterized protein</fullName>
    </submittedName>
</protein>
<organism evidence="1 2">
    <name type="scientific">Priestia aryabhattai</name>
    <name type="common">Bacillus aryabhattai</name>
    <dbReference type="NCBI Taxonomy" id="412384"/>
    <lineage>
        <taxon>Bacteria</taxon>
        <taxon>Bacillati</taxon>
        <taxon>Bacillota</taxon>
        <taxon>Bacilli</taxon>
        <taxon>Bacillales</taxon>
        <taxon>Bacillaceae</taxon>
        <taxon>Priestia</taxon>
    </lineage>
</organism>
<name>A0ABD7X1L9_PRIAR</name>
<gene>
    <name evidence="1" type="ORF">PWO00_11450</name>
</gene>
<dbReference type="EMBL" id="CP118718">
    <property type="protein sequence ID" value="WEA46541.1"/>
    <property type="molecule type" value="Genomic_DNA"/>
</dbReference>
<sequence length="194" mass="21433">MSYYYKNYLKGSPDNDRRHRCNNDWHRHHCKKCCDDDCHKHHCKRHCDDDCERPDFDDRPAFGTVTGTNTVAGGAVNTPLTLNNLLSPSENVRAVSNGIEVLESGEYFISFLAFFTPVLATTTVSYTINAGGFTQTVPSSADRATASLVRYLRRGDTVTVTATVTTAAGTTTTTINAALTVAKISSRFSEKDFY</sequence>
<evidence type="ECO:0000313" key="1">
    <source>
        <dbReference type="EMBL" id="WEA46541.1"/>
    </source>
</evidence>
<reference evidence="1 2" key="1">
    <citation type="submission" date="2023-02" db="EMBL/GenBank/DDBJ databases">
        <title>Complete genome sequence of Priestia aryabhattai G5MAi6, a methanol-tolerant strain isolated from tap water in Hong Kong.</title>
        <authorList>
            <person name="Leung K.M."/>
            <person name="Lai G.K.K."/>
            <person name="Griffin S.D.J."/>
        </authorList>
    </citation>
    <scope>NUCLEOTIDE SEQUENCE [LARGE SCALE GENOMIC DNA]</scope>
    <source>
        <strain evidence="1 2">G5MAi6</strain>
    </source>
</reference>
<evidence type="ECO:0000313" key="2">
    <source>
        <dbReference type="Proteomes" id="UP001220217"/>
    </source>
</evidence>